<dbReference type="GO" id="GO:0000055">
    <property type="term" value="P:ribosomal large subunit export from nucleus"/>
    <property type="evidence" value="ECO:0007669"/>
    <property type="project" value="TreeGrafter"/>
</dbReference>
<evidence type="ECO:0000313" key="4">
    <source>
        <dbReference type="EMBL" id="KAI5424916.1"/>
    </source>
</evidence>
<dbReference type="AlphaFoldDB" id="A0A9D4XPF8"/>
<dbReference type="InterPro" id="IPR027417">
    <property type="entry name" value="P-loop_NTPase"/>
</dbReference>
<dbReference type="Pfam" id="PF07728">
    <property type="entry name" value="AAA_5"/>
    <property type="match status" value="1"/>
</dbReference>
<dbReference type="GO" id="GO:0016887">
    <property type="term" value="F:ATP hydrolysis activity"/>
    <property type="evidence" value="ECO:0007669"/>
    <property type="project" value="InterPro"/>
</dbReference>
<dbReference type="Gramene" id="Psat03G0091300-T1">
    <property type="protein sequence ID" value="KAI5424916.1"/>
    <property type="gene ID" value="KIW84_030913"/>
</dbReference>
<dbReference type="EMBL" id="JAMSHJ010000003">
    <property type="protein sequence ID" value="KAI5424916.1"/>
    <property type="molecule type" value="Genomic_DNA"/>
</dbReference>
<dbReference type="GO" id="GO:0005524">
    <property type="term" value="F:ATP binding"/>
    <property type="evidence" value="ECO:0007669"/>
    <property type="project" value="UniProtKB-KW"/>
</dbReference>
<evidence type="ECO:0000259" key="3">
    <source>
        <dbReference type="Pfam" id="PF07728"/>
    </source>
</evidence>
<dbReference type="InterPro" id="IPR011704">
    <property type="entry name" value="ATPase_dyneun-rel_AAA"/>
</dbReference>
<dbReference type="PANTHER" id="PTHR48103:SF2">
    <property type="entry name" value="MIDASIN"/>
    <property type="match status" value="1"/>
</dbReference>
<comment type="caution">
    <text evidence="4">The sequence shown here is derived from an EMBL/GenBank/DDBJ whole genome shotgun (WGS) entry which is preliminary data.</text>
</comment>
<dbReference type="GO" id="GO:0000027">
    <property type="term" value="P:ribosomal large subunit assembly"/>
    <property type="evidence" value="ECO:0007669"/>
    <property type="project" value="TreeGrafter"/>
</dbReference>
<dbReference type="Proteomes" id="UP001058974">
    <property type="component" value="Chromosome 3"/>
</dbReference>
<dbReference type="PANTHER" id="PTHR48103">
    <property type="entry name" value="MIDASIN-RELATED"/>
    <property type="match status" value="1"/>
</dbReference>
<keyword evidence="5" id="KW-1185">Reference proteome</keyword>
<reference evidence="4 5" key="1">
    <citation type="journal article" date="2022" name="Nat. Genet.">
        <title>Improved pea reference genome and pan-genome highlight genomic features and evolutionary characteristics.</title>
        <authorList>
            <person name="Yang T."/>
            <person name="Liu R."/>
            <person name="Luo Y."/>
            <person name="Hu S."/>
            <person name="Wang D."/>
            <person name="Wang C."/>
            <person name="Pandey M.K."/>
            <person name="Ge S."/>
            <person name="Xu Q."/>
            <person name="Li N."/>
            <person name="Li G."/>
            <person name="Huang Y."/>
            <person name="Saxena R.K."/>
            <person name="Ji Y."/>
            <person name="Li M."/>
            <person name="Yan X."/>
            <person name="He Y."/>
            <person name="Liu Y."/>
            <person name="Wang X."/>
            <person name="Xiang C."/>
            <person name="Varshney R.K."/>
            <person name="Ding H."/>
            <person name="Gao S."/>
            <person name="Zong X."/>
        </authorList>
    </citation>
    <scope>NUCLEOTIDE SEQUENCE [LARGE SCALE GENOMIC DNA]</scope>
    <source>
        <strain evidence="4 5">cv. Zhongwan 6</strain>
    </source>
</reference>
<proteinExistence type="predicted"/>
<feature type="domain" description="ATPase dynein-related AAA" evidence="3">
    <location>
        <begin position="67"/>
        <end position="140"/>
    </location>
</feature>
<sequence length="181" mass="19874">MIPPPRHLSDNLTLHACSAAASRRAESIIVGGSNSDAPVSPTPSSSFPRGEFDLTALKGNGVVVPATVRNGYWIVLDELNLAPSDVLEALNRLLNDNRELFVPELQETIKTHLNFMLFGTQNPPTHYGGRKMLSRAFRNRSIEIQVGEIPDFELARCSSIGSLLVLTFMQVLVRLGFEMEG</sequence>
<organism evidence="4 5">
    <name type="scientific">Pisum sativum</name>
    <name type="common">Garden pea</name>
    <name type="synonym">Lathyrus oleraceus</name>
    <dbReference type="NCBI Taxonomy" id="3888"/>
    <lineage>
        <taxon>Eukaryota</taxon>
        <taxon>Viridiplantae</taxon>
        <taxon>Streptophyta</taxon>
        <taxon>Embryophyta</taxon>
        <taxon>Tracheophyta</taxon>
        <taxon>Spermatophyta</taxon>
        <taxon>Magnoliopsida</taxon>
        <taxon>eudicotyledons</taxon>
        <taxon>Gunneridae</taxon>
        <taxon>Pentapetalae</taxon>
        <taxon>rosids</taxon>
        <taxon>fabids</taxon>
        <taxon>Fabales</taxon>
        <taxon>Fabaceae</taxon>
        <taxon>Papilionoideae</taxon>
        <taxon>50 kb inversion clade</taxon>
        <taxon>NPAAA clade</taxon>
        <taxon>Hologalegina</taxon>
        <taxon>IRL clade</taxon>
        <taxon>Fabeae</taxon>
        <taxon>Lathyrus</taxon>
    </lineage>
</organism>
<dbReference type="SUPFAM" id="SSF52540">
    <property type="entry name" value="P-loop containing nucleoside triphosphate hydrolases"/>
    <property type="match status" value="1"/>
</dbReference>
<evidence type="ECO:0000256" key="2">
    <source>
        <dbReference type="ARBA" id="ARBA00022840"/>
    </source>
</evidence>
<dbReference type="GO" id="GO:0030687">
    <property type="term" value="C:preribosome, large subunit precursor"/>
    <property type="evidence" value="ECO:0007669"/>
    <property type="project" value="TreeGrafter"/>
</dbReference>
<accession>A0A9D4XPF8</accession>
<evidence type="ECO:0000313" key="5">
    <source>
        <dbReference type="Proteomes" id="UP001058974"/>
    </source>
</evidence>
<keyword evidence="2" id="KW-0067">ATP-binding</keyword>
<protein>
    <recommendedName>
        <fullName evidence="3">ATPase dynein-related AAA domain-containing protein</fullName>
    </recommendedName>
</protein>
<keyword evidence="1" id="KW-0547">Nucleotide-binding</keyword>
<dbReference type="Gene3D" id="3.40.50.300">
    <property type="entry name" value="P-loop containing nucleotide triphosphate hydrolases"/>
    <property type="match status" value="1"/>
</dbReference>
<name>A0A9D4XPF8_PEA</name>
<evidence type="ECO:0000256" key="1">
    <source>
        <dbReference type="ARBA" id="ARBA00022741"/>
    </source>
</evidence>
<dbReference type="GO" id="GO:0005634">
    <property type="term" value="C:nucleus"/>
    <property type="evidence" value="ECO:0007669"/>
    <property type="project" value="TreeGrafter"/>
</dbReference>
<gene>
    <name evidence="4" type="ORF">KIW84_030913</name>
</gene>